<keyword evidence="2" id="KW-0963">Cytoplasm</keyword>
<dbReference type="InterPro" id="IPR007864">
    <property type="entry name" value="UreE_C_dom"/>
</dbReference>
<reference evidence="6 7" key="1">
    <citation type="submission" date="2018-05" db="EMBL/GenBank/DDBJ databases">
        <authorList>
            <consortium name="IHU Genomes"/>
        </authorList>
    </citation>
    <scope>NUCLEOTIDE SEQUENCE [LARGE SCALE GENOMIC DNA]</scope>
    <source>
        <strain evidence="6 7">P7335</strain>
    </source>
</reference>
<keyword evidence="7" id="KW-1185">Reference proteome</keyword>
<gene>
    <name evidence="6" type="ORF">MPP7335_05794</name>
</gene>
<evidence type="ECO:0000256" key="2">
    <source>
        <dbReference type="ARBA" id="ARBA00022490"/>
    </source>
</evidence>
<dbReference type="RefSeq" id="WP_083141725.1">
    <property type="nucleotide sequence ID" value="NZ_MVID01000002.1"/>
</dbReference>
<comment type="subcellular location">
    <subcellularLocation>
        <location evidence="1">Cytoplasm</location>
    </subcellularLocation>
</comment>
<dbReference type="GO" id="GO:0006457">
    <property type="term" value="P:protein folding"/>
    <property type="evidence" value="ECO:0007669"/>
    <property type="project" value="InterPro"/>
</dbReference>
<evidence type="ECO:0000256" key="3">
    <source>
        <dbReference type="ARBA" id="ARBA00022596"/>
    </source>
</evidence>
<evidence type="ECO:0000256" key="4">
    <source>
        <dbReference type="ARBA" id="ARBA00023186"/>
    </source>
</evidence>
<dbReference type="Gene3D" id="3.30.70.790">
    <property type="entry name" value="UreE, C-terminal domain"/>
    <property type="match status" value="1"/>
</dbReference>
<accession>A0A375YSJ9</accession>
<dbReference type="PIRSF" id="PIRSF036402">
    <property type="entry name" value="Ureas_acces_UreE"/>
    <property type="match status" value="1"/>
</dbReference>
<evidence type="ECO:0000313" key="6">
    <source>
        <dbReference type="EMBL" id="SRX84009.1"/>
    </source>
</evidence>
<dbReference type="GO" id="GO:0005737">
    <property type="term" value="C:cytoplasm"/>
    <property type="evidence" value="ECO:0007669"/>
    <property type="project" value="UniProtKB-SubCell"/>
</dbReference>
<dbReference type="SMART" id="SM00988">
    <property type="entry name" value="UreE_N"/>
    <property type="match status" value="1"/>
</dbReference>
<proteinExistence type="predicted"/>
<name>A0A375YSJ9_MYCPF</name>
<sequence length="163" mass="17368">MNAHSVLGEISEPRFTGHTRHHVDIGWGDATKHRQVVTADTGLVVHITLPRGTFLRDGAVIAADDTAVVVVRRPAEDAITVRFADNDGAAGARRMLLLGYLLGNQHAPIDVESGSVAAPLFTSAHAAKELLDELGVLGDVTQQPLARNGWSRTSSDSHAGHHH</sequence>
<dbReference type="GO" id="GO:0065003">
    <property type="term" value="P:protein-containing complex assembly"/>
    <property type="evidence" value="ECO:0007669"/>
    <property type="project" value="InterPro"/>
</dbReference>
<dbReference type="InterPro" id="IPR012406">
    <property type="entry name" value="UreE"/>
</dbReference>
<keyword evidence="4" id="KW-0143">Chaperone</keyword>
<dbReference type="Proteomes" id="UP000252008">
    <property type="component" value="Unassembled WGS sequence"/>
</dbReference>
<dbReference type="SUPFAM" id="SSF69287">
    <property type="entry name" value="Urease metallochaperone UreE, N-terminal domain"/>
    <property type="match status" value="1"/>
</dbReference>
<evidence type="ECO:0000256" key="1">
    <source>
        <dbReference type="ARBA" id="ARBA00004496"/>
    </source>
</evidence>
<dbReference type="Pfam" id="PF05194">
    <property type="entry name" value="UreE_C"/>
    <property type="match status" value="1"/>
</dbReference>
<dbReference type="Pfam" id="PF02814">
    <property type="entry name" value="UreE_N"/>
    <property type="match status" value="1"/>
</dbReference>
<protein>
    <submittedName>
        <fullName evidence="6">Urease accessory protein UreE [Thiocystis violascens DSM 198]</fullName>
    </submittedName>
</protein>
<evidence type="ECO:0000259" key="5">
    <source>
        <dbReference type="SMART" id="SM00988"/>
    </source>
</evidence>
<dbReference type="STRING" id="39692.BST38_02735"/>
<dbReference type="Gene3D" id="2.60.260.20">
    <property type="entry name" value="Urease metallochaperone UreE, N-terminal domain"/>
    <property type="match status" value="1"/>
</dbReference>
<dbReference type="GO" id="GO:0016151">
    <property type="term" value="F:nickel cation binding"/>
    <property type="evidence" value="ECO:0007669"/>
    <property type="project" value="InterPro"/>
</dbReference>
<dbReference type="InterPro" id="IPR036118">
    <property type="entry name" value="UreE_N_sf"/>
</dbReference>
<feature type="domain" description="UreE urease accessory N-terminal" evidence="5">
    <location>
        <begin position="6"/>
        <end position="69"/>
    </location>
</feature>
<dbReference type="InterPro" id="IPR004029">
    <property type="entry name" value="UreE_N"/>
</dbReference>
<organism evidence="6 7">
    <name type="scientific">Mycolicibacterium parafortuitum</name>
    <name type="common">Mycobacterium parafortuitum</name>
    <dbReference type="NCBI Taxonomy" id="39692"/>
    <lineage>
        <taxon>Bacteria</taxon>
        <taxon>Bacillati</taxon>
        <taxon>Actinomycetota</taxon>
        <taxon>Actinomycetes</taxon>
        <taxon>Mycobacteriales</taxon>
        <taxon>Mycobacteriaceae</taxon>
        <taxon>Mycolicibacterium</taxon>
    </lineage>
</organism>
<dbReference type="EMBL" id="UEGS01000001">
    <property type="protein sequence ID" value="SRX84009.1"/>
    <property type="molecule type" value="Genomic_DNA"/>
</dbReference>
<dbReference type="AlphaFoldDB" id="A0A375YSJ9"/>
<dbReference type="GO" id="GO:0019627">
    <property type="term" value="P:urea metabolic process"/>
    <property type="evidence" value="ECO:0007669"/>
    <property type="project" value="InterPro"/>
</dbReference>
<evidence type="ECO:0000313" key="7">
    <source>
        <dbReference type="Proteomes" id="UP000252008"/>
    </source>
</evidence>
<keyword evidence="3" id="KW-0533">Nickel</keyword>